<feature type="transmembrane region" description="Helical" evidence="1">
    <location>
        <begin position="50"/>
        <end position="69"/>
    </location>
</feature>
<dbReference type="Proteomes" id="UP001434883">
    <property type="component" value="Unassembled WGS sequence"/>
</dbReference>
<accession>A0ABV0R2F0</accession>
<evidence type="ECO:0000256" key="1">
    <source>
        <dbReference type="SAM" id="Phobius"/>
    </source>
</evidence>
<dbReference type="EMBL" id="JAHRIN010032097">
    <property type="protein sequence ID" value="MEQ2202199.1"/>
    <property type="molecule type" value="Genomic_DNA"/>
</dbReference>
<protein>
    <submittedName>
        <fullName evidence="2">Uncharacterized protein</fullName>
    </submittedName>
</protein>
<evidence type="ECO:0000313" key="3">
    <source>
        <dbReference type="Proteomes" id="UP001434883"/>
    </source>
</evidence>
<gene>
    <name evidence="2" type="ORF">XENOCAPTIV_027017</name>
</gene>
<keyword evidence="3" id="KW-1185">Reference proteome</keyword>
<organism evidence="2 3">
    <name type="scientific">Xenoophorus captivus</name>
    <dbReference type="NCBI Taxonomy" id="1517983"/>
    <lineage>
        <taxon>Eukaryota</taxon>
        <taxon>Metazoa</taxon>
        <taxon>Chordata</taxon>
        <taxon>Craniata</taxon>
        <taxon>Vertebrata</taxon>
        <taxon>Euteleostomi</taxon>
        <taxon>Actinopterygii</taxon>
        <taxon>Neopterygii</taxon>
        <taxon>Teleostei</taxon>
        <taxon>Neoteleostei</taxon>
        <taxon>Acanthomorphata</taxon>
        <taxon>Ovalentaria</taxon>
        <taxon>Atherinomorphae</taxon>
        <taxon>Cyprinodontiformes</taxon>
        <taxon>Goodeidae</taxon>
        <taxon>Xenoophorus</taxon>
    </lineage>
</organism>
<reference evidence="2 3" key="1">
    <citation type="submission" date="2021-06" db="EMBL/GenBank/DDBJ databases">
        <authorList>
            <person name="Palmer J.M."/>
        </authorList>
    </citation>
    <scope>NUCLEOTIDE SEQUENCE [LARGE SCALE GENOMIC DNA]</scope>
    <source>
        <strain evidence="2 3">XC_2019</strain>
        <tissue evidence="2">Muscle</tissue>
    </source>
</reference>
<keyword evidence="1" id="KW-0812">Transmembrane</keyword>
<sequence length="116" mass="13603">MQPLKTFWAQRCRVSGGKLRVSMTPWSWWKQGKACVPSRGFRLKVPWDRYGLIICTFLFSLPPILYYTLYMVIFKDRFSVNYTHFQHVCVAEMQQINNFIGLCQGFSASEHTNALI</sequence>
<evidence type="ECO:0000313" key="2">
    <source>
        <dbReference type="EMBL" id="MEQ2202199.1"/>
    </source>
</evidence>
<proteinExistence type="predicted"/>
<keyword evidence="1" id="KW-1133">Transmembrane helix</keyword>
<comment type="caution">
    <text evidence="2">The sequence shown here is derived from an EMBL/GenBank/DDBJ whole genome shotgun (WGS) entry which is preliminary data.</text>
</comment>
<keyword evidence="1" id="KW-0472">Membrane</keyword>
<name>A0ABV0R2F0_9TELE</name>